<keyword evidence="12" id="KW-0809">Transit peptide</keyword>
<evidence type="ECO:0000256" key="9">
    <source>
        <dbReference type="ARBA" id="ARBA00023125"/>
    </source>
</evidence>
<dbReference type="Pfam" id="PF00986">
    <property type="entry name" value="DNA_gyraseB_C"/>
    <property type="match status" value="1"/>
</dbReference>
<protein>
    <recommendedName>
        <fullName evidence="12">DNA gyrase subunit B</fullName>
        <ecNumber evidence="12">5.6.2.2</ecNumber>
    </recommendedName>
</protein>
<evidence type="ECO:0000256" key="2">
    <source>
        <dbReference type="ARBA" id="ARBA00001946"/>
    </source>
</evidence>
<dbReference type="EMBL" id="HBHW01043402">
    <property type="protein sequence ID" value="CAE0065551.1"/>
    <property type="molecule type" value="Transcribed_RNA"/>
</dbReference>
<dbReference type="InterPro" id="IPR002288">
    <property type="entry name" value="DNA_gyrase_B_C"/>
</dbReference>
<dbReference type="Gene3D" id="3.30.230.10">
    <property type="match status" value="1"/>
</dbReference>
<dbReference type="GO" id="GO:0005524">
    <property type="term" value="F:ATP binding"/>
    <property type="evidence" value="ECO:0007669"/>
    <property type="project" value="UniProtKB-UniRule"/>
</dbReference>
<dbReference type="Pfam" id="PF00204">
    <property type="entry name" value="DNA_gyraseB"/>
    <property type="match status" value="1"/>
</dbReference>
<dbReference type="PRINTS" id="PR01159">
    <property type="entry name" value="DNAGYRASEB"/>
</dbReference>
<evidence type="ECO:0000256" key="8">
    <source>
        <dbReference type="ARBA" id="ARBA00023029"/>
    </source>
</evidence>
<dbReference type="SUPFAM" id="SSF56719">
    <property type="entry name" value="Type II DNA topoisomerase"/>
    <property type="match status" value="1"/>
</dbReference>
<dbReference type="NCBIfam" id="TIGR01059">
    <property type="entry name" value="gyrB"/>
    <property type="match status" value="1"/>
</dbReference>
<dbReference type="GO" id="GO:0006265">
    <property type="term" value="P:DNA topological change"/>
    <property type="evidence" value="ECO:0007669"/>
    <property type="project" value="UniProtKB-UniRule"/>
</dbReference>
<dbReference type="FunFam" id="3.30.230.10:FF:000005">
    <property type="entry name" value="DNA gyrase subunit B"/>
    <property type="match status" value="1"/>
</dbReference>
<dbReference type="Gene3D" id="3.30.565.10">
    <property type="entry name" value="Histidine kinase-like ATPase, C-terminal domain"/>
    <property type="match status" value="1"/>
</dbReference>
<feature type="domain" description="Toprim" evidence="13">
    <location>
        <begin position="494"/>
        <end position="609"/>
    </location>
</feature>
<dbReference type="InterPro" id="IPR013760">
    <property type="entry name" value="Topo_IIA-like_dom_sf"/>
</dbReference>
<dbReference type="PANTHER" id="PTHR45866">
    <property type="entry name" value="DNA GYRASE/TOPOISOMERASE SUBUNIT B"/>
    <property type="match status" value="1"/>
</dbReference>
<comment type="function">
    <text evidence="12">A type II topoisomerase that negatively supercoils closed circular double-stranded DNA in an ATP-dependent manner.</text>
</comment>
<dbReference type="InterPro" id="IPR000565">
    <property type="entry name" value="Topo_IIA_B"/>
</dbReference>
<dbReference type="InterPro" id="IPR013759">
    <property type="entry name" value="Topo_IIA_B_C"/>
</dbReference>
<dbReference type="SMART" id="SM00433">
    <property type="entry name" value="TOP2c"/>
    <property type="match status" value="1"/>
</dbReference>
<comment type="similarity">
    <text evidence="3 12">Belongs to the type II topoisomerase GyrB family.</text>
</comment>
<keyword evidence="8 12" id="KW-0799">Topoisomerase</keyword>
<dbReference type="PROSITE" id="PS50880">
    <property type="entry name" value="TOPRIM"/>
    <property type="match status" value="1"/>
</dbReference>
<evidence type="ECO:0000256" key="5">
    <source>
        <dbReference type="ARBA" id="ARBA00022741"/>
    </source>
</evidence>
<dbReference type="InterPro" id="IPR020568">
    <property type="entry name" value="Ribosomal_Su5_D2-typ_SF"/>
</dbReference>
<accession>A0A7S3EN49</accession>
<dbReference type="InterPro" id="IPR011557">
    <property type="entry name" value="GyrB"/>
</dbReference>
<dbReference type="SUPFAM" id="SSF55874">
    <property type="entry name" value="ATPase domain of HSP90 chaperone/DNA topoisomerase II/histidine kinase"/>
    <property type="match status" value="1"/>
</dbReference>
<evidence type="ECO:0000256" key="1">
    <source>
        <dbReference type="ARBA" id="ARBA00000185"/>
    </source>
</evidence>
<evidence type="ECO:0000256" key="6">
    <source>
        <dbReference type="ARBA" id="ARBA00022840"/>
    </source>
</evidence>
<comment type="cofactor">
    <cofactor evidence="2">
        <name>Mg(2+)</name>
        <dbReference type="ChEBI" id="CHEBI:18420"/>
    </cofactor>
</comment>
<dbReference type="Pfam" id="PF01751">
    <property type="entry name" value="Toprim"/>
    <property type="match status" value="1"/>
</dbReference>
<organism evidence="15">
    <name type="scientific">Rhodosorus marinus</name>
    <dbReference type="NCBI Taxonomy" id="101924"/>
    <lineage>
        <taxon>Eukaryota</taxon>
        <taxon>Rhodophyta</taxon>
        <taxon>Stylonematophyceae</taxon>
        <taxon>Stylonematales</taxon>
        <taxon>Stylonemataceae</taxon>
        <taxon>Rhodosorus</taxon>
    </lineage>
</organism>
<dbReference type="InterPro" id="IPR036890">
    <property type="entry name" value="HATPase_C_sf"/>
</dbReference>
<dbReference type="PANTHER" id="PTHR45866:SF1">
    <property type="entry name" value="DNA GYRASE SUBUNIT B, MITOCHONDRIAL"/>
    <property type="match status" value="1"/>
</dbReference>
<dbReference type="InterPro" id="IPR001241">
    <property type="entry name" value="Topo_IIA"/>
</dbReference>
<comment type="subunit">
    <text evidence="11 12">Made up of two chains. The A chain is responsible for DNA breakage and rejoining; the B chain catalyzes ATP hydrolysis.</text>
</comment>
<comment type="catalytic activity">
    <reaction evidence="1 12">
        <text>ATP-dependent breakage, passage and rejoining of double-stranded DNA.</text>
        <dbReference type="EC" id="5.6.2.2"/>
    </reaction>
</comment>
<evidence type="ECO:0000256" key="10">
    <source>
        <dbReference type="ARBA" id="ARBA00023235"/>
    </source>
</evidence>
<dbReference type="SMART" id="SM00387">
    <property type="entry name" value="HATPase_c"/>
    <property type="match status" value="1"/>
</dbReference>
<name>A0A7S3EN49_9RHOD</name>
<evidence type="ECO:0000259" key="13">
    <source>
        <dbReference type="PROSITE" id="PS50880"/>
    </source>
</evidence>
<keyword evidence="6 12" id="KW-0067">ATP-binding</keyword>
<proteinExistence type="inferred from homology"/>
<keyword evidence="9" id="KW-0238">DNA-binding</keyword>
<keyword evidence="10 12" id="KW-0413">Isomerase</keyword>
<dbReference type="CDD" id="cd16928">
    <property type="entry name" value="HATPase_GyrB-like"/>
    <property type="match status" value="1"/>
</dbReference>
<dbReference type="AlphaFoldDB" id="A0A7S3EN49"/>
<dbReference type="FunFam" id="3.40.50.670:FF:000002">
    <property type="entry name" value="DNA gyrase subunit B"/>
    <property type="match status" value="1"/>
</dbReference>
<dbReference type="CDD" id="cd00822">
    <property type="entry name" value="TopoII_Trans_DNA_gyrase"/>
    <property type="match status" value="1"/>
</dbReference>
<dbReference type="InterPro" id="IPR013506">
    <property type="entry name" value="Topo_IIA_bsu_dom2"/>
</dbReference>
<evidence type="ECO:0000256" key="11">
    <source>
        <dbReference type="ARBA" id="ARBA00063759"/>
    </source>
</evidence>
<dbReference type="SUPFAM" id="SSF54211">
    <property type="entry name" value="Ribosomal protein S5 domain 2-like"/>
    <property type="match status" value="1"/>
</dbReference>
<keyword evidence="7" id="KW-0460">Magnesium</keyword>
<dbReference type="GO" id="GO:0003677">
    <property type="term" value="F:DNA binding"/>
    <property type="evidence" value="ECO:0007669"/>
    <property type="project" value="UniProtKB-UniRule"/>
</dbReference>
<evidence type="ECO:0000256" key="4">
    <source>
        <dbReference type="ARBA" id="ARBA00022723"/>
    </source>
</evidence>
<keyword evidence="5 12" id="KW-0547">Nucleotide-binding</keyword>
<dbReference type="EC" id="5.6.2.2" evidence="12"/>
<evidence type="ECO:0000313" key="15">
    <source>
        <dbReference type="EMBL" id="CAE0065562.1"/>
    </source>
</evidence>
<dbReference type="InterPro" id="IPR014721">
    <property type="entry name" value="Ribsml_uS5_D2-typ_fold_subgr"/>
</dbReference>
<dbReference type="Gene3D" id="3.40.50.670">
    <property type="match status" value="1"/>
</dbReference>
<evidence type="ECO:0000313" key="14">
    <source>
        <dbReference type="EMBL" id="CAE0065551.1"/>
    </source>
</evidence>
<dbReference type="GO" id="GO:0005694">
    <property type="term" value="C:chromosome"/>
    <property type="evidence" value="ECO:0007669"/>
    <property type="project" value="InterPro"/>
</dbReference>
<dbReference type="InterPro" id="IPR003594">
    <property type="entry name" value="HATPase_dom"/>
</dbReference>
<gene>
    <name evidence="14" type="ORF">RMAR00112_LOCUS33623</name>
    <name evidence="15" type="ORF">RMAR00112_LOCUS33634</name>
</gene>
<dbReference type="GO" id="GO:0046872">
    <property type="term" value="F:metal ion binding"/>
    <property type="evidence" value="ECO:0007669"/>
    <property type="project" value="UniProtKB-UniRule"/>
</dbReference>
<dbReference type="FunFam" id="3.30.565.10:FF:000002">
    <property type="entry name" value="DNA gyrase subunit B"/>
    <property type="match status" value="1"/>
</dbReference>
<comment type="cofactor">
    <cofactor evidence="12">
        <name>Ca(2+)</name>
        <dbReference type="ChEBI" id="CHEBI:29108"/>
    </cofactor>
    <cofactor evidence="12">
        <name>Mg(2+)</name>
        <dbReference type="ChEBI" id="CHEBI:18420"/>
    </cofactor>
    <cofactor evidence="12">
        <name>Mn(2+)</name>
        <dbReference type="ChEBI" id="CHEBI:29035"/>
    </cofactor>
</comment>
<evidence type="ECO:0000256" key="3">
    <source>
        <dbReference type="ARBA" id="ARBA00010708"/>
    </source>
</evidence>
<sequence length="713" mass="78939">MFTFVASLPQKMALQLGELHFCALARAAGGSPYIARGTRRLSTLNVTVGPKSAAGSAKVDQSGDSTVVTDTYDADKITVLEGLEPVRKRPGMYIGSTGTKGYHHLVFEVVDNSIDEALAGHCSKVEVRIGADGFVEVSDDGRGIPVASVAKTGKSALETVLTVLHAGGKFGDGGYKVSGGLHGVGLSVVNALSDVLEVYVWRDSKKYSMRFARGIPQTGLLEAKDSGRGNGTTVRFHPDPQIFERGLLFQRDVLANRLRELSFLNAGLRIVLKDDRILEAEDHDQKRSVEYKHDGGIKEYIALMCKDKTNLHTKPIFFSATRDGMTAEVVLQWCSDSYSESIFGFVNNIKTIDGGTHIDGFKFALSKAINNLGKSTGKLKSSIGNLSGEFIREGLTAILSVKVPNPEFEGQTKTKLGNPEVRDFMRKIVEEELSEYFDLNVKIFADILEKATQAHNAANAARSARELVRRKNFLETSTLPGKLADCSSRDPYNSEIFIVEGESAGGSAKQARNRENQAILPLRGKILNVERTDDSRLYANSEVQALIQALGLGFRGEVLEIPKLRYHRIIIMTDADVDGAHIRTLLLTLFFRYQRELITEGLVYIACPPLYKLEVGLKTYFTFTPEQLEKEIAKHASGRNHRTMRFKGLGEMMATELWDTTMNPQKRVLRQVTVEDAMEAETMFSLLMGDNVLHRREYIQSRADEIELEELDI</sequence>
<keyword evidence="4" id="KW-0479">Metal-binding</keyword>
<evidence type="ECO:0000256" key="12">
    <source>
        <dbReference type="RuleBase" id="RU362094"/>
    </source>
</evidence>
<reference evidence="15" key="1">
    <citation type="submission" date="2021-01" db="EMBL/GenBank/DDBJ databases">
        <authorList>
            <person name="Corre E."/>
            <person name="Pelletier E."/>
            <person name="Niang G."/>
            <person name="Scheremetjew M."/>
            <person name="Finn R."/>
            <person name="Kale V."/>
            <person name="Holt S."/>
            <person name="Cochrane G."/>
            <person name="Meng A."/>
            <person name="Brown T."/>
            <person name="Cohen L."/>
        </authorList>
    </citation>
    <scope>NUCLEOTIDE SEQUENCE</scope>
    <source>
        <strain evidence="15">CCMP 769</strain>
    </source>
</reference>
<dbReference type="NCBIfam" id="NF004189">
    <property type="entry name" value="PRK05644.1"/>
    <property type="match status" value="1"/>
</dbReference>
<dbReference type="GO" id="GO:0034335">
    <property type="term" value="F:DNA negative supercoiling activity"/>
    <property type="evidence" value="ECO:0007669"/>
    <property type="project" value="UniProtKB-ARBA"/>
</dbReference>
<dbReference type="Pfam" id="PF02518">
    <property type="entry name" value="HATPase_c"/>
    <property type="match status" value="1"/>
</dbReference>
<dbReference type="InterPro" id="IPR006171">
    <property type="entry name" value="TOPRIM_dom"/>
</dbReference>
<dbReference type="EMBL" id="HBHW01043413">
    <property type="protein sequence ID" value="CAE0065562.1"/>
    <property type="molecule type" value="Transcribed_RNA"/>
</dbReference>
<evidence type="ECO:0000256" key="7">
    <source>
        <dbReference type="ARBA" id="ARBA00022842"/>
    </source>
</evidence>
<dbReference type="PRINTS" id="PR00418">
    <property type="entry name" value="TPI2FAMILY"/>
</dbReference>